<protein>
    <submittedName>
        <fullName evidence="1">5539_t:CDS:1</fullName>
    </submittedName>
</protein>
<gene>
    <name evidence="1" type="ORF">CPELLU_LOCUS1655</name>
</gene>
<comment type="caution">
    <text evidence="1">The sequence shown here is derived from an EMBL/GenBank/DDBJ whole genome shotgun (WGS) entry which is preliminary data.</text>
</comment>
<name>A0A9N8ZCB0_9GLOM</name>
<evidence type="ECO:0000313" key="2">
    <source>
        <dbReference type="Proteomes" id="UP000789759"/>
    </source>
</evidence>
<evidence type="ECO:0000313" key="1">
    <source>
        <dbReference type="EMBL" id="CAG8483977.1"/>
    </source>
</evidence>
<reference evidence="1" key="1">
    <citation type="submission" date="2021-06" db="EMBL/GenBank/DDBJ databases">
        <authorList>
            <person name="Kallberg Y."/>
            <person name="Tangrot J."/>
            <person name="Rosling A."/>
        </authorList>
    </citation>
    <scope>NUCLEOTIDE SEQUENCE</scope>
    <source>
        <strain evidence="1">FL966</strain>
    </source>
</reference>
<organism evidence="1 2">
    <name type="scientific">Cetraspora pellucida</name>
    <dbReference type="NCBI Taxonomy" id="1433469"/>
    <lineage>
        <taxon>Eukaryota</taxon>
        <taxon>Fungi</taxon>
        <taxon>Fungi incertae sedis</taxon>
        <taxon>Mucoromycota</taxon>
        <taxon>Glomeromycotina</taxon>
        <taxon>Glomeromycetes</taxon>
        <taxon>Diversisporales</taxon>
        <taxon>Gigasporaceae</taxon>
        <taxon>Cetraspora</taxon>
    </lineage>
</organism>
<dbReference type="AlphaFoldDB" id="A0A9N8ZCB0"/>
<dbReference type="EMBL" id="CAJVQA010000643">
    <property type="protein sequence ID" value="CAG8483977.1"/>
    <property type="molecule type" value="Genomic_DNA"/>
</dbReference>
<dbReference type="Proteomes" id="UP000789759">
    <property type="component" value="Unassembled WGS sequence"/>
</dbReference>
<proteinExistence type="predicted"/>
<keyword evidence="2" id="KW-1185">Reference proteome</keyword>
<accession>A0A9N8ZCB0</accession>
<sequence length="50" mass="5697">MIINAKSNEILKINCLKNIKQGLKETIRGYTSRFKAYLDAIKKGIKGDKQ</sequence>